<protein>
    <recommendedName>
        <fullName evidence="2">NADP-dependent oxidoreductase domain-containing protein</fullName>
    </recommendedName>
</protein>
<dbReference type="InterPro" id="IPR050523">
    <property type="entry name" value="AKR_Detox_Biosynth"/>
</dbReference>
<dbReference type="Pfam" id="PF00248">
    <property type="entry name" value="Aldo_ket_red"/>
    <property type="match status" value="1"/>
</dbReference>
<dbReference type="PANTHER" id="PTHR43364">
    <property type="entry name" value="NADH-SPECIFIC METHYLGLYOXAL REDUCTASE-RELATED"/>
    <property type="match status" value="1"/>
</dbReference>
<feature type="domain" description="NADP-dependent oxidoreductase" evidence="2">
    <location>
        <begin position="24"/>
        <end position="298"/>
    </location>
</feature>
<organism evidence="3">
    <name type="scientific">marine metagenome</name>
    <dbReference type="NCBI Taxonomy" id="408172"/>
    <lineage>
        <taxon>unclassified sequences</taxon>
        <taxon>metagenomes</taxon>
        <taxon>ecological metagenomes</taxon>
    </lineage>
</organism>
<proteinExistence type="predicted"/>
<reference evidence="3" key="1">
    <citation type="submission" date="2018-05" db="EMBL/GenBank/DDBJ databases">
        <authorList>
            <person name="Lanie J.A."/>
            <person name="Ng W.-L."/>
            <person name="Kazmierczak K.M."/>
            <person name="Andrzejewski T.M."/>
            <person name="Davidsen T.M."/>
            <person name="Wayne K.J."/>
            <person name="Tettelin H."/>
            <person name="Glass J.I."/>
            <person name="Rusch D."/>
            <person name="Podicherti R."/>
            <person name="Tsui H.-C.T."/>
            <person name="Winkler M.E."/>
        </authorList>
    </citation>
    <scope>NUCLEOTIDE SEQUENCE</scope>
</reference>
<evidence type="ECO:0000256" key="1">
    <source>
        <dbReference type="ARBA" id="ARBA00023002"/>
    </source>
</evidence>
<dbReference type="GO" id="GO:0016491">
    <property type="term" value="F:oxidoreductase activity"/>
    <property type="evidence" value="ECO:0007669"/>
    <property type="project" value="UniProtKB-KW"/>
</dbReference>
<dbReference type="EMBL" id="UINC01023679">
    <property type="protein sequence ID" value="SVA95815.1"/>
    <property type="molecule type" value="Genomic_DNA"/>
</dbReference>
<dbReference type="GO" id="GO:0005829">
    <property type="term" value="C:cytosol"/>
    <property type="evidence" value="ECO:0007669"/>
    <property type="project" value="TreeGrafter"/>
</dbReference>
<name>A0A382A2Q0_9ZZZZ</name>
<evidence type="ECO:0000259" key="2">
    <source>
        <dbReference type="Pfam" id="PF00248"/>
    </source>
</evidence>
<gene>
    <name evidence="3" type="ORF">METZ01_LOCUS148669</name>
</gene>
<dbReference type="PANTHER" id="PTHR43364:SF4">
    <property type="entry name" value="NAD(P)-LINKED OXIDOREDUCTASE SUPERFAMILY PROTEIN"/>
    <property type="match status" value="1"/>
</dbReference>
<dbReference type="SUPFAM" id="SSF51430">
    <property type="entry name" value="NAD(P)-linked oxidoreductase"/>
    <property type="match status" value="1"/>
</dbReference>
<dbReference type="InterPro" id="IPR036812">
    <property type="entry name" value="NAD(P)_OxRdtase_dom_sf"/>
</dbReference>
<keyword evidence="1" id="KW-0560">Oxidoreductase</keyword>
<dbReference type="AlphaFoldDB" id="A0A382A2Q0"/>
<accession>A0A382A2Q0</accession>
<sequence>MLPTVIQGATPLFGATLVPDPDRLLDEVHASGVGAFDSGLVYADEGGTCDGRLGGWAASRGVRESITLIGKGCHPGPPDWTASRVSPETVAVDIAVTLDRMGTDRLDLWLFHRDDVAVPVGELVDAAQREVALGTIEAWGVSNWSAERFWEARSRADVALPVATSPQFSLVDQLAEPWPGVTTITGPAHAEERVRLADAEISVITWSPLAGGFLTAARRPESATDAETTRCYDSVQNRDRRDRSLQLATSRGCSPEQVAIAYVATSPFRAHVVCAARNGLEAAANLQAVEMELTSEERQWLEDGDR</sequence>
<evidence type="ECO:0000313" key="3">
    <source>
        <dbReference type="EMBL" id="SVA95815.1"/>
    </source>
</evidence>
<dbReference type="InterPro" id="IPR023210">
    <property type="entry name" value="NADP_OxRdtase_dom"/>
</dbReference>
<dbReference type="Gene3D" id="3.20.20.100">
    <property type="entry name" value="NADP-dependent oxidoreductase domain"/>
    <property type="match status" value="1"/>
</dbReference>